<evidence type="ECO:0000256" key="1">
    <source>
        <dbReference type="SAM" id="MobiDB-lite"/>
    </source>
</evidence>
<name>A0A2G5B320_COERN</name>
<feature type="transmembrane region" description="Helical" evidence="2">
    <location>
        <begin position="42"/>
        <end position="61"/>
    </location>
</feature>
<accession>A0A2G5B320</accession>
<keyword evidence="2" id="KW-0812">Transmembrane</keyword>
<gene>
    <name evidence="3" type="ORF">COEREDRAFT_89620</name>
</gene>
<evidence type="ECO:0000256" key="2">
    <source>
        <dbReference type="SAM" id="Phobius"/>
    </source>
</evidence>
<dbReference type="OrthoDB" id="5553477at2759"/>
<keyword evidence="2" id="KW-1133">Transmembrane helix</keyword>
<evidence type="ECO:0000313" key="4">
    <source>
        <dbReference type="Proteomes" id="UP000242474"/>
    </source>
</evidence>
<reference evidence="3 4" key="1">
    <citation type="journal article" date="2015" name="Genome Biol. Evol.">
        <title>Phylogenomic analyses indicate that early fungi evolved digesting cell walls of algal ancestors of land plants.</title>
        <authorList>
            <person name="Chang Y."/>
            <person name="Wang S."/>
            <person name="Sekimoto S."/>
            <person name="Aerts A.L."/>
            <person name="Choi C."/>
            <person name="Clum A."/>
            <person name="LaButti K.M."/>
            <person name="Lindquist E.A."/>
            <person name="Yee Ngan C."/>
            <person name="Ohm R.A."/>
            <person name="Salamov A.A."/>
            <person name="Grigoriev I.V."/>
            <person name="Spatafora J.W."/>
            <person name="Berbee M.L."/>
        </authorList>
    </citation>
    <scope>NUCLEOTIDE SEQUENCE [LARGE SCALE GENOMIC DNA]</scope>
    <source>
        <strain evidence="3 4">NRRL 1564</strain>
    </source>
</reference>
<organism evidence="3 4">
    <name type="scientific">Coemansia reversa (strain ATCC 12441 / NRRL 1564)</name>
    <dbReference type="NCBI Taxonomy" id="763665"/>
    <lineage>
        <taxon>Eukaryota</taxon>
        <taxon>Fungi</taxon>
        <taxon>Fungi incertae sedis</taxon>
        <taxon>Zoopagomycota</taxon>
        <taxon>Kickxellomycotina</taxon>
        <taxon>Kickxellomycetes</taxon>
        <taxon>Kickxellales</taxon>
        <taxon>Kickxellaceae</taxon>
        <taxon>Coemansia</taxon>
    </lineage>
</organism>
<keyword evidence="2" id="KW-0472">Membrane</keyword>
<keyword evidence="4" id="KW-1185">Reference proteome</keyword>
<feature type="compositionally biased region" description="Polar residues" evidence="1">
    <location>
        <begin position="169"/>
        <end position="184"/>
    </location>
</feature>
<sequence>MFDYPPMNPIRRATYTRSYGQAASKVRVLTDLVKKRRHDISIGLQSLLSTIYAVELVFYFIRLRHLASRHLAAWRASLMLILLVVDFGMIWLTFRSKKSKLSESANTCTRYENRAFPNYAEHGIGVPATALSSLPNSSSYRASPSAMGPNEPQPSAATTHDNAEGNPFASDTITRSHLNTPITG</sequence>
<feature type="region of interest" description="Disordered" evidence="1">
    <location>
        <begin position="136"/>
        <end position="184"/>
    </location>
</feature>
<dbReference type="AlphaFoldDB" id="A0A2G5B320"/>
<evidence type="ECO:0000313" key="3">
    <source>
        <dbReference type="EMBL" id="PIA13418.1"/>
    </source>
</evidence>
<feature type="transmembrane region" description="Helical" evidence="2">
    <location>
        <begin position="73"/>
        <end position="94"/>
    </location>
</feature>
<proteinExistence type="predicted"/>
<dbReference type="EMBL" id="KZ303538">
    <property type="protein sequence ID" value="PIA13418.1"/>
    <property type="molecule type" value="Genomic_DNA"/>
</dbReference>
<protein>
    <submittedName>
        <fullName evidence="3">Uncharacterized protein</fullName>
    </submittedName>
</protein>
<dbReference type="Proteomes" id="UP000242474">
    <property type="component" value="Unassembled WGS sequence"/>
</dbReference>